<dbReference type="Proteomes" id="UP001516023">
    <property type="component" value="Unassembled WGS sequence"/>
</dbReference>
<keyword evidence="21" id="KW-1185">Reference proteome</keyword>
<evidence type="ECO:0000256" key="6">
    <source>
        <dbReference type="ARBA" id="ARBA00022968"/>
    </source>
</evidence>
<evidence type="ECO:0000256" key="5">
    <source>
        <dbReference type="ARBA" id="ARBA00022801"/>
    </source>
</evidence>
<evidence type="ECO:0000256" key="12">
    <source>
        <dbReference type="ARBA" id="ARBA00036824"/>
    </source>
</evidence>
<evidence type="ECO:0000256" key="17">
    <source>
        <dbReference type="SAM" id="SignalP"/>
    </source>
</evidence>
<keyword evidence="8" id="KW-0472">Membrane</keyword>
<name>A0ABD3QN08_9STRA</name>
<dbReference type="InterPro" id="IPR008999">
    <property type="entry name" value="Actin-crosslinking"/>
</dbReference>
<evidence type="ECO:0000256" key="9">
    <source>
        <dbReference type="ARBA" id="ARBA00023180"/>
    </source>
</evidence>
<dbReference type="PANTHER" id="PTHR31297">
    <property type="entry name" value="GLUCAN ENDO-1,6-BETA-GLUCOSIDASE B"/>
    <property type="match status" value="1"/>
</dbReference>
<dbReference type="SUPFAM" id="SSF51445">
    <property type="entry name" value="(Trans)glycosidases"/>
    <property type="match status" value="2"/>
</dbReference>
<evidence type="ECO:0000313" key="20">
    <source>
        <dbReference type="EMBL" id="KAL3801331.1"/>
    </source>
</evidence>
<feature type="domain" description="DUF7910" evidence="19">
    <location>
        <begin position="680"/>
        <end position="770"/>
    </location>
</feature>
<dbReference type="Pfam" id="PF00150">
    <property type="entry name" value="Cellulase"/>
    <property type="match status" value="2"/>
</dbReference>
<evidence type="ECO:0000256" key="10">
    <source>
        <dbReference type="ARBA" id="ARBA00023295"/>
    </source>
</evidence>
<comment type="function">
    <text evidence="13">Glucosidase involved in the degradation of cellulosic biomass. Active on lichenan.</text>
</comment>
<feature type="domain" description="Glycoside hydrolase family 5" evidence="18">
    <location>
        <begin position="820"/>
        <end position="1077"/>
    </location>
</feature>
<comment type="similarity">
    <text evidence="2">Belongs to the glycosyl hydrolase 5 (cellulase A) family.</text>
</comment>
<dbReference type="InterPro" id="IPR001547">
    <property type="entry name" value="Glyco_hydro_5"/>
</dbReference>
<keyword evidence="17" id="KW-0732">Signal</keyword>
<evidence type="ECO:0000313" key="21">
    <source>
        <dbReference type="Proteomes" id="UP001516023"/>
    </source>
</evidence>
<feature type="domain" description="DUF7910" evidence="19">
    <location>
        <begin position="72"/>
        <end position="162"/>
    </location>
</feature>
<gene>
    <name evidence="20" type="ORF">HJC23_006941</name>
</gene>
<dbReference type="GO" id="GO:0004338">
    <property type="term" value="F:glucan exo-1,3-beta-glucosidase activity"/>
    <property type="evidence" value="ECO:0007669"/>
    <property type="project" value="UniProtKB-EC"/>
</dbReference>
<evidence type="ECO:0000256" key="13">
    <source>
        <dbReference type="ARBA" id="ARBA00037126"/>
    </source>
</evidence>
<dbReference type="InterPro" id="IPR017853">
    <property type="entry name" value="GH"/>
</dbReference>
<keyword evidence="7" id="KW-1133">Transmembrane helix</keyword>
<evidence type="ECO:0000256" key="1">
    <source>
        <dbReference type="ARBA" id="ARBA00004401"/>
    </source>
</evidence>
<dbReference type="GO" id="GO:0071555">
    <property type="term" value="P:cell wall organization"/>
    <property type="evidence" value="ECO:0007669"/>
    <property type="project" value="UniProtKB-KW"/>
</dbReference>
<keyword evidence="6" id="KW-0735">Signal-anchor</keyword>
<evidence type="ECO:0000256" key="8">
    <source>
        <dbReference type="ARBA" id="ARBA00023136"/>
    </source>
</evidence>
<feature type="region of interest" description="Disordered" evidence="16">
    <location>
        <begin position="280"/>
        <end position="301"/>
    </location>
</feature>
<evidence type="ECO:0000256" key="16">
    <source>
        <dbReference type="SAM" id="MobiDB-lite"/>
    </source>
</evidence>
<keyword evidence="4" id="KW-0812">Transmembrane</keyword>
<proteinExistence type="inferred from homology"/>
<dbReference type="PANTHER" id="PTHR31297:SF34">
    <property type="entry name" value="GLUCAN 1,3-BETA-GLUCOSIDASE 2"/>
    <property type="match status" value="1"/>
</dbReference>
<dbReference type="Pfam" id="PF25490">
    <property type="entry name" value="DUF7910"/>
    <property type="match status" value="2"/>
</dbReference>
<evidence type="ECO:0000256" key="4">
    <source>
        <dbReference type="ARBA" id="ARBA00022692"/>
    </source>
</evidence>
<accession>A0ABD3QN08</accession>
<dbReference type="EC" id="3.2.1.58" evidence="14"/>
<evidence type="ECO:0000256" key="11">
    <source>
        <dbReference type="ARBA" id="ARBA00023316"/>
    </source>
</evidence>
<keyword evidence="10" id="KW-0326">Glycosidase</keyword>
<reference evidence="20 21" key="1">
    <citation type="journal article" date="2020" name="G3 (Bethesda)">
        <title>Improved Reference Genome for Cyclotella cryptica CCMP332, a Model for Cell Wall Morphogenesis, Salinity Adaptation, and Lipid Production in Diatoms (Bacillariophyta).</title>
        <authorList>
            <person name="Roberts W.R."/>
            <person name="Downey K.M."/>
            <person name="Ruck E.C."/>
            <person name="Traller J.C."/>
            <person name="Alverson A.J."/>
        </authorList>
    </citation>
    <scope>NUCLEOTIDE SEQUENCE [LARGE SCALE GENOMIC DNA]</scope>
    <source>
        <strain evidence="20 21">CCMP332</strain>
    </source>
</reference>
<evidence type="ECO:0000256" key="14">
    <source>
        <dbReference type="ARBA" id="ARBA00038929"/>
    </source>
</evidence>
<keyword evidence="5" id="KW-0378">Hydrolase</keyword>
<feature type="signal peptide" evidence="17">
    <location>
        <begin position="1"/>
        <end position="28"/>
    </location>
</feature>
<keyword evidence="9" id="KW-0325">Glycoprotein</keyword>
<evidence type="ECO:0000256" key="3">
    <source>
        <dbReference type="ARBA" id="ARBA00022475"/>
    </source>
</evidence>
<evidence type="ECO:0000259" key="19">
    <source>
        <dbReference type="Pfam" id="PF25490"/>
    </source>
</evidence>
<keyword evidence="3" id="KW-1003">Cell membrane</keyword>
<dbReference type="AlphaFoldDB" id="A0ABD3QN08"/>
<evidence type="ECO:0000256" key="2">
    <source>
        <dbReference type="ARBA" id="ARBA00005641"/>
    </source>
</evidence>
<organism evidence="20 21">
    <name type="scientific">Cyclotella cryptica</name>
    <dbReference type="NCBI Taxonomy" id="29204"/>
    <lineage>
        <taxon>Eukaryota</taxon>
        <taxon>Sar</taxon>
        <taxon>Stramenopiles</taxon>
        <taxon>Ochrophyta</taxon>
        <taxon>Bacillariophyta</taxon>
        <taxon>Coscinodiscophyceae</taxon>
        <taxon>Thalassiosirophycidae</taxon>
        <taxon>Stephanodiscales</taxon>
        <taxon>Stephanodiscaceae</taxon>
        <taxon>Cyclotella</taxon>
    </lineage>
</organism>
<feature type="chain" id="PRO_5044891406" description="glucan 1,3-beta-glucosidase" evidence="17">
    <location>
        <begin position="29"/>
        <end position="1203"/>
    </location>
</feature>
<comment type="subcellular location">
    <subcellularLocation>
        <location evidence="1">Cell membrane</location>
        <topology evidence="1">Single-pass type II membrane protein</topology>
    </subcellularLocation>
</comment>
<evidence type="ECO:0000256" key="15">
    <source>
        <dbReference type="ARBA" id="ARBA00041260"/>
    </source>
</evidence>
<sequence>MMKLKSTGASFATLASVLFLAMSVMVECAKPLRMVQLFSEINGLYLTAYWPDGALRVDSVAYTHASTFEVHLVDGRSDQWQLRALKNNKFVAAANGGGSSCTADRDVAKGWETFTVTELGRNQIQLKTFDGHFLGIDGTSTSPLIASATEARSWETFTVVEVPQRRGVNLGSWFVPEPWMFGKNSALFANTSDAVKDLYTLSKELGPAEISRRMKQHWSTWITESDFANMAARGVNHVRIPIGYWDIVETAPYVFGGAEYIDQAVKWAAAHGISASIDLHGAPGSQNGRDHSGRSGSIDWPKSEENVKLTVKVLGMISARWGANPAVWGIEMLNEPDSSISHDLLTDFYREGYAAIRQYSDTVHVVMNSLYKPHDWTALVLPEPQYRNVVLDLHLYAPWSGQTEEQGVMDLASSWGEEIRSLKPFYPIIVGEMSLATPLSSYSAQQRQVFADIMMSSFVENAYGFMFWSYKLGYETADWAFTDSINYIKYNYLPPSVNNFCGCNSCTRTVWDTIVTDSGGSHSCGSRITWLQTVQGYSEASACQKVANEFPSVCRCDTMSCTVNNPTTSKPTTNPTTRKPTLKPTTPKPTLNPTTPKPTLKPTTPKPTLNPTTPKPTLNPTTPNPTLKPTTLKTRTSKPLRLVQLYSEINGLYLTAYWPDGALRVDSVAYSHASTFEVHLVDGRSDQWQLRALKNNKFVAAANGGGSTCTADRDVAKGWETFTVTELGNNKVQLKTFDGHFLGIDGTSTSPLIASATEVRSWETFTVVEVPQRRGVNLGSWFVPEPWMFGDNSALFANTSKAVKDLYTLSKELGPAEISRRMKQHWSTWITESDFANMAAQGINHVRIPIGYWDIVETAPYAFGGAQYIDQAIKWAAAHGISVSIDLHGAPGSQNGWWHSGQDGNIDWPKAENVKLTVKVLGMISARWGANPAVWGIEMLNEPHWTISHDLLTEFYRDGYAAIREHSDTVHVVMNSFIGPHDWTALVLPEPQYRNVVLDLHDYAHHSGLTQEQDVMDRASYWGEEIRSMSQYYPIIVGETSLATELSPYSPQQRQRFADTAMTSFVENAYGFMFWSYRLGYDDSDWAFTDSINYVKDYFLPESVPYCGCNSCTQAVWDTLVTDAGGSYSCGSRITWLQTVQGYSGASACQKVANEFPSVCRCDTMSCTMNSPTTSMLTMAEPVPYKPMIRKPAYKPTGRKPIF</sequence>
<evidence type="ECO:0000259" key="18">
    <source>
        <dbReference type="Pfam" id="PF00150"/>
    </source>
</evidence>
<dbReference type="EMBL" id="JABMIG020000027">
    <property type="protein sequence ID" value="KAL3801331.1"/>
    <property type="molecule type" value="Genomic_DNA"/>
</dbReference>
<keyword evidence="11" id="KW-0961">Cell wall biogenesis/degradation</keyword>
<feature type="domain" description="Glycoside hydrolase family 5" evidence="18">
    <location>
        <begin position="212"/>
        <end position="470"/>
    </location>
</feature>
<dbReference type="SUPFAM" id="SSF50405">
    <property type="entry name" value="Actin-crosslinking proteins"/>
    <property type="match status" value="2"/>
</dbReference>
<feature type="region of interest" description="Disordered" evidence="16">
    <location>
        <begin position="565"/>
        <end position="635"/>
    </location>
</feature>
<dbReference type="Gene3D" id="3.20.20.80">
    <property type="entry name" value="Glycosidases"/>
    <property type="match status" value="2"/>
</dbReference>
<comment type="caution">
    <text evidence="20">The sequence shown here is derived from an EMBL/GenBank/DDBJ whole genome shotgun (WGS) entry which is preliminary data.</text>
</comment>
<protein>
    <recommendedName>
        <fullName evidence="14">glucan 1,3-beta-glucosidase</fullName>
        <ecNumber evidence="14">3.2.1.58</ecNumber>
    </recommendedName>
    <alternativeName>
        <fullName evidence="15">Exo-1,3-beta-glucanase D</fullName>
    </alternativeName>
</protein>
<dbReference type="GO" id="GO:0005886">
    <property type="term" value="C:plasma membrane"/>
    <property type="evidence" value="ECO:0007669"/>
    <property type="project" value="UniProtKB-SubCell"/>
</dbReference>
<dbReference type="CDD" id="cd00257">
    <property type="entry name" value="beta-trefoil_FSCN-like"/>
    <property type="match status" value="2"/>
</dbReference>
<comment type="catalytic activity">
    <reaction evidence="12">
        <text>Successive hydrolysis of beta-D-glucose units from the non-reducing ends of (1-&gt;3)-beta-D-glucans, releasing alpha-glucose.</text>
        <dbReference type="EC" id="3.2.1.58"/>
    </reaction>
</comment>
<dbReference type="InterPro" id="IPR050386">
    <property type="entry name" value="Glycosyl_hydrolase_5"/>
</dbReference>
<dbReference type="InterPro" id="IPR057232">
    <property type="entry name" value="DUF7910"/>
</dbReference>
<dbReference type="Gene3D" id="2.80.10.50">
    <property type="match status" value="2"/>
</dbReference>
<evidence type="ECO:0000256" key="7">
    <source>
        <dbReference type="ARBA" id="ARBA00022989"/>
    </source>
</evidence>